<dbReference type="EMBL" id="KV700127">
    <property type="protein sequence ID" value="OCF33071.1"/>
    <property type="molecule type" value="Genomic_DNA"/>
</dbReference>
<accession>A0A1B9GPY9</accession>
<reference evidence="4" key="2">
    <citation type="submission" date="2013-12" db="EMBL/GenBank/DDBJ databases">
        <title>Evolution of pathogenesis and genome organization in the Tremellales.</title>
        <authorList>
            <person name="Cuomo C."/>
            <person name="Litvintseva A."/>
            <person name="Heitman J."/>
            <person name="Chen Y."/>
            <person name="Sun S."/>
            <person name="Springer D."/>
            <person name="Dromer F."/>
            <person name="Young S."/>
            <person name="Zeng Q."/>
            <person name="Chapman S."/>
            <person name="Gujja S."/>
            <person name="Saif S."/>
            <person name="Birren B."/>
        </authorList>
    </citation>
    <scope>NUCLEOTIDE SEQUENCE [LARGE SCALE GENOMIC DNA]</scope>
    <source>
        <strain evidence="4">BCC8398</strain>
    </source>
</reference>
<evidence type="ECO:0000256" key="1">
    <source>
        <dbReference type="SAM" id="SignalP"/>
    </source>
</evidence>
<dbReference type="Gene3D" id="2.80.10.50">
    <property type="match status" value="1"/>
</dbReference>
<dbReference type="SUPFAM" id="SSF50370">
    <property type="entry name" value="Ricin B-like lectins"/>
    <property type="match status" value="1"/>
</dbReference>
<dbReference type="Pfam" id="PF00652">
    <property type="entry name" value="Ricin_B_lectin"/>
    <property type="match status" value="1"/>
</dbReference>
<dbReference type="PROSITE" id="PS50231">
    <property type="entry name" value="RICIN_B_LECTIN"/>
    <property type="match status" value="1"/>
</dbReference>
<keyword evidence="4" id="KW-1185">Reference proteome</keyword>
<proteinExistence type="predicted"/>
<dbReference type="InterPro" id="IPR035992">
    <property type="entry name" value="Ricin_B-like_lectins"/>
</dbReference>
<evidence type="ECO:0000259" key="2">
    <source>
        <dbReference type="SMART" id="SM00458"/>
    </source>
</evidence>
<organism evidence="3 4">
    <name type="scientific">Kwoniella heveanensis BCC8398</name>
    <dbReference type="NCBI Taxonomy" id="1296120"/>
    <lineage>
        <taxon>Eukaryota</taxon>
        <taxon>Fungi</taxon>
        <taxon>Dikarya</taxon>
        <taxon>Basidiomycota</taxon>
        <taxon>Agaricomycotina</taxon>
        <taxon>Tremellomycetes</taxon>
        <taxon>Tremellales</taxon>
        <taxon>Cryptococcaceae</taxon>
        <taxon>Kwoniella</taxon>
    </lineage>
</organism>
<dbReference type="SMART" id="SM00458">
    <property type="entry name" value="RICIN"/>
    <property type="match status" value="1"/>
</dbReference>
<feature type="domain" description="Ricin B lectin" evidence="2">
    <location>
        <begin position="50"/>
        <end position="202"/>
    </location>
</feature>
<feature type="signal peptide" evidence="1">
    <location>
        <begin position="1"/>
        <end position="18"/>
    </location>
</feature>
<gene>
    <name evidence="3" type="ORF">I316_05116</name>
</gene>
<protein>
    <recommendedName>
        <fullName evidence="2">Ricin B lectin domain-containing protein</fullName>
    </recommendedName>
</protein>
<evidence type="ECO:0000313" key="4">
    <source>
        <dbReference type="Proteomes" id="UP000092666"/>
    </source>
</evidence>
<dbReference type="CDD" id="cd00161">
    <property type="entry name" value="beta-trefoil_Ricin-like"/>
    <property type="match status" value="1"/>
</dbReference>
<dbReference type="Proteomes" id="UP000092666">
    <property type="component" value="Unassembled WGS sequence"/>
</dbReference>
<evidence type="ECO:0000313" key="3">
    <source>
        <dbReference type="EMBL" id="OCF33071.1"/>
    </source>
</evidence>
<dbReference type="AlphaFoldDB" id="A0A1B9GPY9"/>
<feature type="chain" id="PRO_5008627269" description="Ricin B lectin domain-containing protein" evidence="1">
    <location>
        <begin position="19"/>
        <end position="203"/>
    </location>
</feature>
<reference evidence="3 4" key="1">
    <citation type="submission" date="2013-07" db="EMBL/GenBank/DDBJ databases">
        <title>The Genome Sequence of Cryptococcus heveanensis BCC8398.</title>
        <authorList>
            <consortium name="The Broad Institute Genome Sequencing Platform"/>
            <person name="Cuomo C."/>
            <person name="Litvintseva A."/>
            <person name="Chen Y."/>
            <person name="Heitman J."/>
            <person name="Sun S."/>
            <person name="Springer D."/>
            <person name="Dromer F."/>
            <person name="Young S.K."/>
            <person name="Zeng Q."/>
            <person name="Gargeya S."/>
            <person name="Fitzgerald M."/>
            <person name="Abouelleil A."/>
            <person name="Alvarado L."/>
            <person name="Berlin A.M."/>
            <person name="Chapman S.B."/>
            <person name="Dewar J."/>
            <person name="Goldberg J."/>
            <person name="Griggs A."/>
            <person name="Gujja S."/>
            <person name="Hansen M."/>
            <person name="Howarth C."/>
            <person name="Imamovic A."/>
            <person name="Larimer J."/>
            <person name="McCowan C."/>
            <person name="Murphy C."/>
            <person name="Pearson M."/>
            <person name="Priest M."/>
            <person name="Roberts A."/>
            <person name="Saif S."/>
            <person name="Shea T."/>
            <person name="Sykes S."/>
            <person name="Wortman J."/>
            <person name="Nusbaum C."/>
            <person name="Birren B."/>
        </authorList>
    </citation>
    <scope>NUCLEOTIDE SEQUENCE [LARGE SCALE GENOMIC DNA]</scope>
    <source>
        <strain evidence="3 4">BCC8398</strain>
    </source>
</reference>
<sequence length="203" mass="22188">MISRLSLLALLGLSMVSASPIASTLTKRESILPDYPEGVTITPDNSTIPGRRIRLQDREDLCITVQAGYAAYGTNVEITPCFPDGGTFIDEQLWDVSRPYRGQIPLTAKPYMCLDGGDLSNGSGVTIEACEDGKESQIFTLGTTGEGDKPNLRAQVGYGNQCLDVDVNSSPSYQKPYNSVLDLQIWECHPIDTPDNNQWIELI</sequence>
<dbReference type="OrthoDB" id="6770063at2759"/>
<keyword evidence="1" id="KW-0732">Signal</keyword>
<dbReference type="InterPro" id="IPR000772">
    <property type="entry name" value="Ricin_B_lectin"/>
</dbReference>
<name>A0A1B9GPY9_9TREE</name>